<comment type="similarity">
    <text evidence="2 7 8">Belongs to the dihydrofolate reductase family.</text>
</comment>
<keyword evidence="4 7" id="KW-0554">One-carbon metabolism</keyword>
<evidence type="ECO:0000256" key="4">
    <source>
        <dbReference type="ARBA" id="ARBA00022563"/>
    </source>
</evidence>
<accession>A0ABS4XES1</accession>
<sequence>MSNLNSSAGHRAETTTPERLGMIWAEAANRVIGLNGSMPWHLPEDMAHFKRTTLGHPVIMGRKTWESFPEKFRPLSNRTNIVITRDASTHAALSAAGATPVSSPEEALEVARASDGAEEIWVIGGGEIYTALATKANLAIVTVINDSLKGDTIAPALDAAWTMAMSEPDTGWLKSANGTEYRIEAWERAA</sequence>
<evidence type="ECO:0000256" key="3">
    <source>
        <dbReference type="ARBA" id="ARBA00012856"/>
    </source>
</evidence>
<dbReference type="SUPFAM" id="SSF53597">
    <property type="entry name" value="Dihydrofolate reductase-like"/>
    <property type="match status" value="1"/>
</dbReference>
<evidence type="ECO:0000313" key="11">
    <source>
        <dbReference type="Proteomes" id="UP001296993"/>
    </source>
</evidence>
<protein>
    <recommendedName>
        <fullName evidence="3 7">Dihydrofolate reductase</fullName>
        <ecNumber evidence="3 7">1.5.1.3</ecNumber>
    </recommendedName>
</protein>
<reference evidence="10 11" key="1">
    <citation type="submission" date="2021-03" db="EMBL/GenBank/DDBJ databases">
        <title>Sequencing the genomes of 1000 actinobacteria strains.</title>
        <authorList>
            <person name="Klenk H.-P."/>
        </authorList>
    </citation>
    <scope>NUCLEOTIDE SEQUENCE [LARGE SCALE GENOMIC DNA]</scope>
    <source>
        <strain evidence="10 11">DSM 15797</strain>
    </source>
</reference>
<dbReference type="InterPro" id="IPR001796">
    <property type="entry name" value="DHFR_dom"/>
</dbReference>
<dbReference type="Pfam" id="PF00186">
    <property type="entry name" value="DHFR_1"/>
    <property type="match status" value="1"/>
</dbReference>
<evidence type="ECO:0000256" key="1">
    <source>
        <dbReference type="ARBA" id="ARBA00004903"/>
    </source>
</evidence>
<keyword evidence="11" id="KW-1185">Reference proteome</keyword>
<evidence type="ECO:0000259" key="9">
    <source>
        <dbReference type="PROSITE" id="PS51330"/>
    </source>
</evidence>
<evidence type="ECO:0000256" key="2">
    <source>
        <dbReference type="ARBA" id="ARBA00009539"/>
    </source>
</evidence>
<keyword evidence="5 7" id="KW-0521">NADP</keyword>
<dbReference type="InterPro" id="IPR024072">
    <property type="entry name" value="DHFR-like_dom_sf"/>
</dbReference>
<dbReference type="Proteomes" id="UP001296993">
    <property type="component" value="Unassembled WGS sequence"/>
</dbReference>
<dbReference type="CDD" id="cd00209">
    <property type="entry name" value="DHFR"/>
    <property type="match status" value="1"/>
</dbReference>
<keyword evidence="6 7" id="KW-0560">Oxidoreductase</keyword>
<dbReference type="PRINTS" id="PR00070">
    <property type="entry name" value="DHFR"/>
</dbReference>
<evidence type="ECO:0000313" key="10">
    <source>
        <dbReference type="EMBL" id="MBP2386967.1"/>
    </source>
</evidence>
<comment type="function">
    <text evidence="7">Key enzyme in folate metabolism. Catalyzes an essential reaction for de novo glycine and purine synthesis, and for DNA precursor synthesis.</text>
</comment>
<evidence type="ECO:0000256" key="8">
    <source>
        <dbReference type="RuleBase" id="RU004474"/>
    </source>
</evidence>
<comment type="pathway">
    <text evidence="1 7">Cofactor biosynthesis; tetrahydrofolate biosynthesis; 5,6,7,8-tetrahydrofolate from 7,8-dihydrofolate: step 1/1.</text>
</comment>
<dbReference type="GO" id="GO:0004146">
    <property type="term" value="F:dihydrofolate reductase activity"/>
    <property type="evidence" value="ECO:0007669"/>
    <property type="project" value="UniProtKB-EC"/>
</dbReference>
<gene>
    <name evidence="10" type="ORF">JOF47_002478</name>
</gene>
<organism evidence="10 11">
    <name type="scientific">Paeniglutamicibacter kerguelensis</name>
    <dbReference type="NCBI Taxonomy" id="254788"/>
    <lineage>
        <taxon>Bacteria</taxon>
        <taxon>Bacillati</taxon>
        <taxon>Actinomycetota</taxon>
        <taxon>Actinomycetes</taxon>
        <taxon>Micrococcales</taxon>
        <taxon>Micrococcaceae</taxon>
        <taxon>Paeniglutamicibacter</taxon>
    </lineage>
</organism>
<dbReference type="InterPro" id="IPR017925">
    <property type="entry name" value="DHFR_CS"/>
</dbReference>
<dbReference type="PANTHER" id="PTHR48069:SF3">
    <property type="entry name" value="DIHYDROFOLATE REDUCTASE"/>
    <property type="match status" value="1"/>
</dbReference>
<dbReference type="RefSeq" id="WP_209998624.1">
    <property type="nucleotide sequence ID" value="NZ_BAAAJY010000005.1"/>
</dbReference>
<dbReference type="PANTHER" id="PTHR48069">
    <property type="entry name" value="DIHYDROFOLATE REDUCTASE"/>
    <property type="match status" value="1"/>
</dbReference>
<dbReference type="PROSITE" id="PS00075">
    <property type="entry name" value="DHFR_1"/>
    <property type="match status" value="1"/>
</dbReference>
<proteinExistence type="inferred from homology"/>
<dbReference type="PIRSF" id="PIRSF000194">
    <property type="entry name" value="DHFR"/>
    <property type="match status" value="1"/>
</dbReference>
<evidence type="ECO:0000256" key="5">
    <source>
        <dbReference type="ARBA" id="ARBA00022857"/>
    </source>
</evidence>
<feature type="domain" description="DHFR" evidence="9">
    <location>
        <begin position="19"/>
        <end position="188"/>
    </location>
</feature>
<comment type="catalytic activity">
    <reaction evidence="7">
        <text>(6S)-5,6,7,8-tetrahydrofolate + NADP(+) = 7,8-dihydrofolate + NADPH + H(+)</text>
        <dbReference type="Rhea" id="RHEA:15009"/>
        <dbReference type="ChEBI" id="CHEBI:15378"/>
        <dbReference type="ChEBI" id="CHEBI:57451"/>
        <dbReference type="ChEBI" id="CHEBI:57453"/>
        <dbReference type="ChEBI" id="CHEBI:57783"/>
        <dbReference type="ChEBI" id="CHEBI:58349"/>
        <dbReference type="EC" id="1.5.1.3"/>
    </reaction>
</comment>
<dbReference type="EMBL" id="JAGIOF010000001">
    <property type="protein sequence ID" value="MBP2386967.1"/>
    <property type="molecule type" value="Genomic_DNA"/>
</dbReference>
<name>A0ABS4XES1_9MICC</name>
<dbReference type="PROSITE" id="PS51330">
    <property type="entry name" value="DHFR_2"/>
    <property type="match status" value="1"/>
</dbReference>
<comment type="caution">
    <text evidence="10">The sequence shown here is derived from an EMBL/GenBank/DDBJ whole genome shotgun (WGS) entry which is preliminary data.</text>
</comment>
<dbReference type="InterPro" id="IPR012259">
    <property type="entry name" value="DHFR"/>
</dbReference>
<evidence type="ECO:0000256" key="6">
    <source>
        <dbReference type="ARBA" id="ARBA00023002"/>
    </source>
</evidence>
<dbReference type="Gene3D" id="3.40.430.10">
    <property type="entry name" value="Dihydrofolate Reductase, subunit A"/>
    <property type="match status" value="1"/>
</dbReference>
<evidence type="ECO:0000256" key="7">
    <source>
        <dbReference type="PIRNR" id="PIRNR000194"/>
    </source>
</evidence>
<dbReference type="EC" id="1.5.1.3" evidence="3 7"/>